<feature type="non-terminal residue" evidence="1">
    <location>
        <position position="1"/>
    </location>
</feature>
<comment type="caution">
    <text evidence="1">The sequence shown here is derived from an EMBL/GenBank/DDBJ whole genome shotgun (WGS) entry which is preliminary data.</text>
</comment>
<dbReference type="AlphaFoldDB" id="A0AAE4YEE7"/>
<dbReference type="Proteomes" id="UP001193501">
    <property type="component" value="Unassembled WGS sequence"/>
</dbReference>
<evidence type="ECO:0000313" key="1">
    <source>
        <dbReference type="EMBL" id="NBZ90137.1"/>
    </source>
</evidence>
<gene>
    <name evidence="1" type="ORF">GV832_21430</name>
</gene>
<protein>
    <submittedName>
        <fullName evidence="1">Uncharacterized protein</fullName>
    </submittedName>
</protein>
<dbReference type="EMBL" id="JAABNR010000063">
    <property type="protein sequence ID" value="NBZ90137.1"/>
    <property type="molecule type" value="Genomic_DNA"/>
</dbReference>
<accession>A0AAE4YEE7</accession>
<evidence type="ECO:0000313" key="2">
    <source>
        <dbReference type="Proteomes" id="UP001193501"/>
    </source>
</evidence>
<dbReference type="RefSeq" id="WP_168776908.1">
    <property type="nucleotide sequence ID" value="NZ_JAABNR010000063.1"/>
</dbReference>
<name>A0AAE4YEE7_9RHOB</name>
<reference evidence="1" key="1">
    <citation type="submission" date="2020-01" db="EMBL/GenBank/DDBJ databases">
        <authorList>
            <person name="Chen W.-M."/>
        </authorList>
    </citation>
    <scope>NUCLEOTIDE SEQUENCE</scope>
    <source>
        <strain evidence="1">CYK-10</strain>
    </source>
</reference>
<organism evidence="1 2">
    <name type="scientific">Stagnihabitans tardus</name>
    <dbReference type="NCBI Taxonomy" id="2699202"/>
    <lineage>
        <taxon>Bacteria</taxon>
        <taxon>Pseudomonadati</taxon>
        <taxon>Pseudomonadota</taxon>
        <taxon>Alphaproteobacteria</taxon>
        <taxon>Rhodobacterales</taxon>
        <taxon>Paracoccaceae</taxon>
        <taxon>Stagnihabitans</taxon>
    </lineage>
</organism>
<keyword evidence="2" id="KW-1185">Reference proteome</keyword>
<proteinExistence type="predicted"/>
<sequence length="80" mass="8369">DRFTPGRGQDAIAGEGGRDILLLTGTPTDYTATRDGDMVRITGTGAGQGVDIRFQGIELLGFVDPAGASSLMPLEDFLAR</sequence>